<dbReference type="PROSITE" id="PS51440">
    <property type="entry name" value="TIM_2"/>
    <property type="match status" value="1"/>
</dbReference>
<proteinExistence type="inferred from homology"/>
<evidence type="ECO:0000313" key="4">
    <source>
        <dbReference type="EMBL" id="OHA90873.1"/>
    </source>
</evidence>
<dbReference type="GO" id="GO:0046166">
    <property type="term" value="P:glyceraldehyde-3-phosphate biosynthetic process"/>
    <property type="evidence" value="ECO:0007669"/>
    <property type="project" value="TreeGrafter"/>
</dbReference>
<dbReference type="SUPFAM" id="SSF51351">
    <property type="entry name" value="Triosephosphate isomerase (TIM)"/>
    <property type="match status" value="1"/>
</dbReference>
<gene>
    <name evidence="4" type="ORF">A2665_00050</name>
</gene>
<evidence type="ECO:0000256" key="3">
    <source>
        <dbReference type="RuleBase" id="RU363013"/>
    </source>
</evidence>
<comment type="pathway">
    <text evidence="3">Carbohydrate degradation; glycolysis; D-glyceraldehyde 3-phosphate from glycerone phosphate: step 1/1.</text>
</comment>
<comment type="catalytic activity">
    <reaction evidence="3">
        <text>D-glyceraldehyde 3-phosphate = dihydroxyacetone phosphate</text>
        <dbReference type="Rhea" id="RHEA:18585"/>
        <dbReference type="ChEBI" id="CHEBI:57642"/>
        <dbReference type="ChEBI" id="CHEBI:59776"/>
        <dbReference type="EC" id="5.3.1.1"/>
    </reaction>
</comment>
<dbReference type="InterPro" id="IPR013785">
    <property type="entry name" value="Aldolase_TIM"/>
</dbReference>
<name>A0A1G2T0S8_9BACT</name>
<keyword evidence="3" id="KW-0324">Glycolysis</keyword>
<dbReference type="GO" id="GO:0004807">
    <property type="term" value="F:triose-phosphate isomerase activity"/>
    <property type="evidence" value="ECO:0007669"/>
    <property type="project" value="UniProtKB-EC"/>
</dbReference>
<sequence length="254" mass="27833">MAKPILVANWKNHPGSLTLAKALLREMAKDSRFYRNLSLFIAPPYPYFESVSERLGNFGRLAAQNISSLPPGNYTGQVTPDILKSFGVRLAILGHSECRGLGETSEHVAKKVKTALRLGIVPLVCVGELSQDEDGEHFEFLRDELKLSLAGLNREMVLSRLTVAYEPVWAIGKQARDAMVSADLSQTVLFIKKVLTDMFGRVAAEHISILYGGSVEPTNAERLLSETGIKGFLVGHASLNAKSLRDIAESLVKK</sequence>
<reference evidence="4 5" key="1">
    <citation type="journal article" date="2016" name="Nat. Commun.">
        <title>Thousands of microbial genomes shed light on interconnected biogeochemical processes in an aquifer system.</title>
        <authorList>
            <person name="Anantharaman K."/>
            <person name="Brown C.T."/>
            <person name="Hug L.A."/>
            <person name="Sharon I."/>
            <person name="Castelle C.J."/>
            <person name="Probst A.J."/>
            <person name="Thomas B.C."/>
            <person name="Singh A."/>
            <person name="Wilkins M.J."/>
            <person name="Karaoz U."/>
            <person name="Brodie E.L."/>
            <person name="Williams K.H."/>
            <person name="Hubbard S.S."/>
            <person name="Banfield J.F."/>
        </authorList>
    </citation>
    <scope>NUCLEOTIDE SEQUENCE [LARGE SCALE GENOMIC DNA]</scope>
</reference>
<keyword evidence="3" id="KW-0312">Gluconeogenesis</keyword>
<dbReference type="UniPathway" id="UPA00138"/>
<comment type="caution">
    <text evidence="4">The sequence shown here is derived from an EMBL/GenBank/DDBJ whole genome shotgun (WGS) entry which is preliminary data.</text>
</comment>
<dbReference type="CDD" id="cd00311">
    <property type="entry name" value="TIM"/>
    <property type="match status" value="1"/>
</dbReference>
<dbReference type="Proteomes" id="UP000177746">
    <property type="component" value="Unassembled WGS sequence"/>
</dbReference>
<dbReference type="GO" id="GO:0006096">
    <property type="term" value="P:glycolytic process"/>
    <property type="evidence" value="ECO:0007669"/>
    <property type="project" value="UniProtKB-UniPathway"/>
</dbReference>
<dbReference type="Gene3D" id="3.20.20.70">
    <property type="entry name" value="Aldolase class I"/>
    <property type="match status" value="1"/>
</dbReference>
<organism evidence="4 5">
    <name type="scientific">Candidatus Zambryskibacteria bacterium RIFCSPHIGHO2_01_FULL_46_30</name>
    <dbReference type="NCBI Taxonomy" id="1802739"/>
    <lineage>
        <taxon>Bacteria</taxon>
        <taxon>Candidatus Zambryskiibacteriota</taxon>
    </lineage>
</organism>
<dbReference type="InterPro" id="IPR035990">
    <property type="entry name" value="TIM_sf"/>
</dbReference>
<dbReference type="InterPro" id="IPR000652">
    <property type="entry name" value="Triosephosphate_isomerase"/>
</dbReference>
<dbReference type="GO" id="GO:0006094">
    <property type="term" value="P:gluconeogenesis"/>
    <property type="evidence" value="ECO:0007669"/>
    <property type="project" value="UniProtKB-UniPathway"/>
</dbReference>
<dbReference type="PANTHER" id="PTHR21139:SF42">
    <property type="entry name" value="TRIOSEPHOSPHATE ISOMERASE"/>
    <property type="match status" value="1"/>
</dbReference>
<comment type="pathway">
    <text evidence="3">Carbohydrate biosynthesis; gluconeogenesis.</text>
</comment>
<dbReference type="PANTHER" id="PTHR21139">
    <property type="entry name" value="TRIOSEPHOSPHATE ISOMERASE"/>
    <property type="match status" value="1"/>
</dbReference>
<dbReference type="GO" id="GO:0019563">
    <property type="term" value="P:glycerol catabolic process"/>
    <property type="evidence" value="ECO:0007669"/>
    <property type="project" value="TreeGrafter"/>
</dbReference>
<dbReference type="Pfam" id="PF00121">
    <property type="entry name" value="TIM"/>
    <property type="match status" value="1"/>
</dbReference>
<keyword evidence="3" id="KW-0963">Cytoplasm</keyword>
<evidence type="ECO:0000256" key="2">
    <source>
        <dbReference type="ARBA" id="ARBA00023235"/>
    </source>
</evidence>
<protein>
    <recommendedName>
        <fullName evidence="3">Triosephosphate isomerase</fullName>
        <ecNumber evidence="3">5.3.1.1</ecNumber>
    </recommendedName>
</protein>
<accession>A0A1G2T0S8</accession>
<dbReference type="AlphaFoldDB" id="A0A1G2T0S8"/>
<comment type="subunit">
    <text evidence="3">Homodimer.</text>
</comment>
<dbReference type="EC" id="5.3.1.1" evidence="3"/>
<evidence type="ECO:0000256" key="1">
    <source>
        <dbReference type="ARBA" id="ARBA00007422"/>
    </source>
</evidence>
<keyword evidence="2 3" id="KW-0413">Isomerase</keyword>
<comment type="subcellular location">
    <subcellularLocation>
        <location evidence="3">Cytoplasm</location>
    </subcellularLocation>
</comment>
<comment type="similarity">
    <text evidence="1 3">Belongs to the triosephosphate isomerase family.</text>
</comment>
<dbReference type="GO" id="GO:0005829">
    <property type="term" value="C:cytosol"/>
    <property type="evidence" value="ECO:0007669"/>
    <property type="project" value="TreeGrafter"/>
</dbReference>
<evidence type="ECO:0000313" key="5">
    <source>
        <dbReference type="Proteomes" id="UP000177746"/>
    </source>
</evidence>
<dbReference type="UniPathway" id="UPA00109">
    <property type="reaction ID" value="UER00189"/>
</dbReference>
<dbReference type="EMBL" id="MHVI01000028">
    <property type="protein sequence ID" value="OHA90873.1"/>
    <property type="molecule type" value="Genomic_DNA"/>
</dbReference>